<name>A0AA39Y904_9PEZI</name>
<organism evidence="2 3">
    <name type="scientific">Cercophora newfieldiana</name>
    <dbReference type="NCBI Taxonomy" id="92897"/>
    <lineage>
        <taxon>Eukaryota</taxon>
        <taxon>Fungi</taxon>
        <taxon>Dikarya</taxon>
        <taxon>Ascomycota</taxon>
        <taxon>Pezizomycotina</taxon>
        <taxon>Sordariomycetes</taxon>
        <taxon>Sordariomycetidae</taxon>
        <taxon>Sordariales</taxon>
        <taxon>Lasiosphaeriaceae</taxon>
        <taxon>Cercophora</taxon>
    </lineage>
</organism>
<feature type="signal peptide" evidence="1">
    <location>
        <begin position="1"/>
        <end position="24"/>
    </location>
</feature>
<reference evidence="2" key="1">
    <citation type="submission" date="2023-06" db="EMBL/GenBank/DDBJ databases">
        <title>Genome-scale phylogeny and comparative genomics of the fungal order Sordariales.</title>
        <authorList>
            <consortium name="Lawrence Berkeley National Laboratory"/>
            <person name="Hensen N."/>
            <person name="Bonometti L."/>
            <person name="Westerberg I."/>
            <person name="Brannstrom I.O."/>
            <person name="Guillou S."/>
            <person name="Cros-Aarteil S."/>
            <person name="Calhoun S."/>
            <person name="Haridas S."/>
            <person name="Kuo A."/>
            <person name="Mondo S."/>
            <person name="Pangilinan J."/>
            <person name="Riley R."/>
            <person name="Labutti K."/>
            <person name="Andreopoulos B."/>
            <person name="Lipzen A."/>
            <person name="Chen C."/>
            <person name="Yanf M."/>
            <person name="Daum C."/>
            <person name="Ng V."/>
            <person name="Clum A."/>
            <person name="Steindorff A."/>
            <person name="Ohm R."/>
            <person name="Martin F."/>
            <person name="Silar P."/>
            <person name="Natvig D."/>
            <person name="Lalanne C."/>
            <person name="Gautier V."/>
            <person name="Ament-Velasquez S.L."/>
            <person name="Kruys A."/>
            <person name="Hutchinson M.I."/>
            <person name="Powell A.J."/>
            <person name="Barry K."/>
            <person name="Miller A.N."/>
            <person name="Grigoriev I.V."/>
            <person name="Debuchy R."/>
            <person name="Gladieux P."/>
            <person name="Thoren M.H."/>
            <person name="Johannesson H."/>
        </authorList>
    </citation>
    <scope>NUCLEOTIDE SEQUENCE</scope>
    <source>
        <strain evidence="2">SMH2532-1</strain>
    </source>
</reference>
<dbReference type="EMBL" id="JAULSV010000003">
    <property type="protein sequence ID" value="KAK0648269.1"/>
    <property type="molecule type" value="Genomic_DNA"/>
</dbReference>
<keyword evidence="1" id="KW-0732">Signal</keyword>
<evidence type="ECO:0008006" key="4">
    <source>
        <dbReference type="Google" id="ProtNLM"/>
    </source>
</evidence>
<feature type="chain" id="PRO_5041246993" description="AA1-like domain-containing protein" evidence="1">
    <location>
        <begin position="25"/>
        <end position="146"/>
    </location>
</feature>
<proteinExistence type="predicted"/>
<evidence type="ECO:0000313" key="3">
    <source>
        <dbReference type="Proteomes" id="UP001174936"/>
    </source>
</evidence>
<gene>
    <name evidence="2" type="ORF">B0T16DRAFT_455754</name>
</gene>
<evidence type="ECO:0000313" key="2">
    <source>
        <dbReference type="EMBL" id="KAK0648269.1"/>
    </source>
</evidence>
<sequence length="146" mass="16307">MASLKSLLLSTLFSLGPLFRTASAQTESASCAIPSWTIDDVQISFRNPTQANFTLTNLVTKTTEDISCRLEFATLCEIRGTPLDKSLYIHFQARNEDVWFNVTTPFTCDGRAGQVTGIGEKLFECPDDFYKCSAGEIDVVGEFWEW</sequence>
<keyword evidence="3" id="KW-1185">Reference proteome</keyword>
<dbReference type="Proteomes" id="UP001174936">
    <property type="component" value="Unassembled WGS sequence"/>
</dbReference>
<comment type="caution">
    <text evidence="2">The sequence shown here is derived from an EMBL/GenBank/DDBJ whole genome shotgun (WGS) entry which is preliminary data.</text>
</comment>
<evidence type="ECO:0000256" key="1">
    <source>
        <dbReference type="SAM" id="SignalP"/>
    </source>
</evidence>
<dbReference type="AlphaFoldDB" id="A0AA39Y904"/>
<accession>A0AA39Y904</accession>
<protein>
    <recommendedName>
        <fullName evidence="4">AA1-like domain-containing protein</fullName>
    </recommendedName>
</protein>